<feature type="domain" description="Radical SAM core" evidence="5">
    <location>
        <begin position="126"/>
        <end position="364"/>
    </location>
</feature>
<dbReference type="CDD" id="cd01335">
    <property type="entry name" value="Radical_SAM"/>
    <property type="match status" value="1"/>
</dbReference>
<dbReference type="InterPro" id="IPR013785">
    <property type="entry name" value="Aldolase_TIM"/>
</dbReference>
<dbReference type="GO" id="GO:0046872">
    <property type="term" value="F:metal ion binding"/>
    <property type="evidence" value="ECO:0007669"/>
    <property type="project" value="UniProtKB-KW"/>
</dbReference>
<dbReference type="Proteomes" id="UP000229554">
    <property type="component" value="Unassembled WGS sequence"/>
</dbReference>
<dbReference type="InterPro" id="IPR007197">
    <property type="entry name" value="rSAM"/>
</dbReference>
<protein>
    <recommendedName>
        <fullName evidence="5">Radical SAM core domain-containing protein</fullName>
    </recommendedName>
</protein>
<accession>A0A2M8KTT8</accession>
<dbReference type="GO" id="GO:0051536">
    <property type="term" value="F:iron-sulfur cluster binding"/>
    <property type="evidence" value="ECO:0007669"/>
    <property type="project" value="UniProtKB-KW"/>
</dbReference>
<dbReference type="NCBIfam" id="NF045502">
    <property type="entry name" value="variant_rSAM"/>
    <property type="match status" value="1"/>
</dbReference>
<proteinExistence type="predicted"/>
<reference evidence="7" key="1">
    <citation type="submission" date="2017-09" db="EMBL/GenBank/DDBJ databases">
        <title>Depth-based differentiation of microbial function through sediment-hosted aquifers and enrichment of novel symbionts in the deep terrestrial subsurface.</title>
        <authorList>
            <person name="Probst A.J."/>
            <person name="Ladd B."/>
            <person name="Jarett J.K."/>
            <person name="Geller-Mcgrath D.E."/>
            <person name="Sieber C.M.K."/>
            <person name="Emerson J.B."/>
            <person name="Anantharaman K."/>
            <person name="Thomas B.C."/>
            <person name="Malmstrom R."/>
            <person name="Stieglmeier M."/>
            <person name="Klingl A."/>
            <person name="Woyke T."/>
            <person name="Ryan C.M."/>
            <person name="Banfield J.F."/>
        </authorList>
    </citation>
    <scope>NUCLEOTIDE SEQUENCE [LARGE SCALE GENOMIC DNA]</scope>
</reference>
<evidence type="ECO:0000259" key="5">
    <source>
        <dbReference type="PROSITE" id="PS51918"/>
    </source>
</evidence>
<keyword evidence="2" id="KW-0479">Metal-binding</keyword>
<dbReference type="PROSITE" id="PS51918">
    <property type="entry name" value="RADICAL_SAM"/>
    <property type="match status" value="1"/>
</dbReference>
<evidence type="ECO:0000313" key="6">
    <source>
        <dbReference type="EMBL" id="PJE63283.1"/>
    </source>
</evidence>
<sequence length="385" mass="43587">MNNSIDLLDFSNPGHIKIALLSSGISINSQDVFNNPLYAENQFPYGYSNDEIKNYSRVPAEIVLPQEVYCGLHLRKDSPWKLGINQNEFILKYNDKIVMPITFIPRPNFYGKPLSNGQFCEKVTVLYGNKHILSFFTRGYCHYFSVNKQCKFCSLNPTRGSYGKSNELFVKPEIAREAAKVAFELYNDLLYVNHCSGTHKDNDLGLKFQIDVLKAISEVTPPKIKQHMLTMPPDRLNMLEDLKKAGLHTINFALEVFDKDKFAVICEGKNTLYGRDKFFEAFKKAVDVFGKGNSYCNFVGGLESIDSMAEGFDYLASIGIAPSINVFHPDPKSKLNKKAPPSIDYLLKMGQLQASIYKKNKFIPIYPVGGTRNSLDTEAWRGLFD</sequence>
<evidence type="ECO:0000256" key="2">
    <source>
        <dbReference type="ARBA" id="ARBA00022723"/>
    </source>
</evidence>
<dbReference type="Pfam" id="PF04055">
    <property type="entry name" value="Radical_SAM"/>
    <property type="match status" value="1"/>
</dbReference>
<gene>
    <name evidence="6" type="ORF">COU88_00405</name>
</gene>
<keyword evidence="3" id="KW-0408">Iron</keyword>
<dbReference type="AlphaFoldDB" id="A0A2M8KTT8"/>
<evidence type="ECO:0000256" key="3">
    <source>
        <dbReference type="ARBA" id="ARBA00023004"/>
    </source>
</evidence>
<dbReference type="Gene3D" id="3.20.20.70">
    <property type="entry name" value="Aldolase class I"/>
    <property type="match status" value="1"/>
</dbReference>
<keyword evidence="1" id="KW-0949">S-adenosyl-L-methionine</keyword>
<dbReference type="InterPro" id="IPR058240">
    <property type="entry name" value="rSAM_sf"/>
</dbReference>
<keyword evidence="4" id="KW-0411">Iron-sulfur</keyword>
<organism evidence="6 7">
    <name type="scientific">Candidatus Roizmanbacteria bacterium CG10_big_fil_rev_8_21_14_0_10_39_6</name>
    <dbReference type="NCBI Taxonomy" id="1974853"/>
    <lineage>
        <taxon>Bacteria</taxon>
        <taxon>Candidatus Roizmaniibacteriota</taxon>
    </lineage>
</organism>
<evidence type="ECO:0000313" key="7">
    <source>
        <dbReference type="Proteomes" id="UP000229554"/>
    </source>
</evidence>
<dbReference type="GO" id="GO:0003824">
    <property type="term" value="F:catalytic activity"/>
    <property type="evidence" value="ECO:0007669"/>
    <property type="project" value="InterPro"/>
</dbReference>
<comment type="caution">
    <text evidence="6">The sequence shown here is derived from an EMBL/GenBank/DDBJ whole genome shotgun (WGS) entry which is preliminary data.</text>
</comment>
<dbReference type="InterPro" id="IPR006638">
    <property type="entry name" value="Elp3/MiaA/NifB-like_rSAM"/>
</dbReference>
<evidence type="ECO:0000256" key="1">
    <source>
        <dbReference type="ARBA" id="ARBA00022691"/>
    </source>
</evidence>
<name>A0A2M8KTT8_9BACT</name>
<dbReference type="SMART" id="SM00729">
    <property type="entry name" value="Elp3"/>
    <property type="match status" value="1"/>
</dbReference>
<dbReference type="SUPFAM" id="SSF102114">
    <property type="entry name" value="Radical SAM enzymes"/>
    <property type="match status" value="1"/>
</dbReference>
<evidence type="ECO:0000256" key="4">
    <source>
        <dbReference type="ARBA" id="ARBA00023014"/>
    </source>
</evidence>
<dbReference type="EMBL" id="PFED01000015">
    <property type="protein sequence ID" value="PJE63283.1"/>
    <property type="molecule type" value="Genomic_DNA"/>
</dbReference>